<dbReference type="InterPro" id="IPR016139">
    <property type="entry name" value="Ribosome_inactivat_prot_sub2"/>
</dbReference>
<comment type="catalytic activity">
    <reaction evidence="1 6">
        <text>Endohydrolysis of the N-glycosidic bond at one specific adenosine on the 28S rRNA.</text>
        <dbReference type="EC" id="3.2.2.22"/>
    </reaction>
</comment>
<evidence type="ECO:0000256" key="2">
    <source>
        <dbReference type="ARBA" id="ARBA00022656"/>
    </source>
</evidence>
<keyword evidence="8" id="KW-1185">Reference proteome</keyword>
<keyword evidence="2 6" id="KW-0800">Toxin</keyword>
<dbReference type="PROSITE" id="PS00275">
    <property type="entry name" value="SHIGA_RICIN"/>
    <property type="match status" value="1"/>
</dbReference>
<dbReference type="InterPro" id="IPR017989">
    <property type="entry name" value="Ribosome_inactivat_1/2"/>
</dbReference>
<dbReference type="PRINTS" id="PR00396">
    <property type="entry name" value="SHIGARICIN"/>
</dbReference>
<organism evidence="7 8">
    <name type="scientific">Camellia sinensis</name>
    <name type="common">Tea plant</name>
    <name type="synonym">Thea sinensis</name>
    <dbReference type="NCBI Taxonomy" id="4442"/>
    <lineage>
        <taxon>Eukaryota</taxon>
        <taxon>Viridiplantae</taxon>
        <taxon>Streptophyta</taxon>
        <taxon>Embryophyta</taxon>
        <taxon>Tracheophyta</taxon>
        <taxon>Spermatophyta</taxon>
        <taxon>Magnoliopsida</taxon>
        <taxon>eudicotyledons</taxon>
        <taxon>Gunneridae</taxon>
        <taxon>Pentapetalae</taxon>
        <taxon>asterids</taxon>
        <taxon>Ericales</taxon>
        <taxon>Theaceae</taxon>
        <taxon>Camellia</taxon>
    </lineage>
</organism>
<dbReference type="GO" id="GO:0006952">
    <property type="term" value="P:defense response"/>
    <property type="evidence" value="ECO:0007669"/>
    <property type="project" value="UniProtKB-KW"/>
</dbReference>
<dbReference type="Pfam" id="PF00161">
    <property type="entry name" value="RIP"/>
    <property type="match status" value="1"/>
</dbReference>
<gene>
    <name evidence="7" type="ORF">HYC85_010420</name>
</gene>
<comment type="caution">
    <text evidence="7">The sequence shown here is derived from an EMBL/GenBank/DDBJ whole genome shotgun (WGS) entry which is preliminary data.</text>
</comment>
<keyword evidence="4 6" id="KW-0611">Plant defense</keyword>
<dbReference type="PANTHER" id="PTHR33453:SF34">
    <property type="entry name" value="RIBOSOME-INACTIVATING PROTEIN"/>
    <property type="match status" value="1"/>
</dbReference>
<dbReference type="PANTHER" id="PTHR33453">
    <property type="match status" value="1"/>
</dbReference>
<evidence type="ECO:0000313" key="8">
    <source>
        <dbReference type="Proteomes" id="UP000593564"/>
    </source>
</evidence>
<keyword evidence="3 6" id="KW-0378">Hydrolase</keyword>
<dbReference type="EC" id="3.2.2.22" evidence="6"/>
<dbReference type="Proteomes" id="UP000593564">
    <property type="component" value="Unassembled WGS sequence"/>
</dbReference>
<dbReference type="GO" id="GO:0030598">
    <property type="term" value="F:rRNA N-glycosylase activity"/>
    <property type="evidence" value="ECO:0007669"/>
    <property type="project" value="UniProtKB-EC"/>
</dbReference>
<evidence type="ECO:0000256" key="1">
    <source>
        <dbReference type="ARBA" id="ARBA00000237"/>
    </source>
</evidence>
<dbReference type="InterPro" id="IPR001574">
    <property type="entry name" value="Ribosome_inactivat_prot"/>
</dbReference>
<evidence type="ECO:0000313" key="7">
    <source>
        <dbReference type="EMBL" id="KAF5952476.1"/>
    </source>
</evidence>
<sequence>MLLHPMPHLTYAAEPTLDPLSREKTSLGASYHVEQRYLYKITYHAYPSISFNVAGATEASYRDFIGELREIVSRGTRTVDGLPVLNPESKVLVGNRFVLVRLINGDTVTLAIDVVNLYVVAFSGANNKSYFFKDATTLQLKNLFVDTKQTKLSYTSNYDILEKQSKKRDQLPLGPTPLADAITRLWNGRSVAEPLLVVIQMVSEVARFKRIEEQVRKSITGRNTFTPKGLIVSMENEWSPMSKQVQLSKDGEHFIKSVQLQDDNYKPLIVNDFSTLSRYTMVAILLDQSSRSNIDLAEDFVNNELFNSETAVTT</sequence>
<dbReference type="GO" id="GO:0017148">
    <property type="term" value="P:negative regulation of translation"/>
    <property type="evidence" value="ECO:0007669"/>
    <property type="project" value="UniProtKB-KW"/>
</dbReference>
<comment type="similarity">
    <text evidence="6">Belongs to the ribosome-inactivating protein family.</text>
</comment>
<dbReference type="Gene3D" id="4.10.470.10">
    <property type="entry name" value="Ricin (A Subunit), domain 2"/>
    <property type="match status" value="1"/>
</dbReference>
<dbReference type="AlphaFoldDB" id="A0A7J7HKL0"/>
<evidence type="ECO:0000256" key="5">
    <source>
        <dbReference type="ARBA" id="ARBA00023193"/>
    </source>
</evidence>
<dbReference type="InterPro" id="IPR016138">
    <property type="entry name" value="Ribosome_inactivat_prot_sub1"/>
</dbReference>
<evidence type="ECO:0000256" key="6">
    <source>
        <dbReference type="RuleBase" id="RU004915"/>
    </source>
</evidence>
<reference evidence="8" key="1">
    <citation type="journal article" date="2020" name="Nat. Commun.">
        <title>Genome assembly of wild tea tree DASZ reveals pedigree and selection history of tea varieties.</title>
        <authorList>
            <person name="Zhang W."/>
            <person name="Zhang Y."/>
            <person name="Qiu H."/>
            <person name="Guo Y."/>
            <person name="Wan H."/>
            <person name="Zhang X."/>
            <person name="Scossa F."/>
            <person name="Alseekh S."/>
            <person name="Zhang Q."/>
            <person name="Wang P."/>
            <person name="Xu L."/>
            <person name="Schmidt M.H."/>
            <person name="Jia X."/>
            <person name="Li D."/>
            <person name="Zhu A."/>
            <person name="Guo F."/>
            <person name="Chen W."/>
            <person name="Ni D."/>
            <person name="Usadel B."/>
            <person name="Fernie A.R."/>
            <person name="Wen W."/>
        </authorList>
    </citation>
    <scope>NUCLEOTIDE SEQUENCE [LARGE SCALE GENOMIC DNA]</scope>
    <source>
        <strain evidence="8">cv. G240</strain>
    </source>
</reference>
<protein>
    <recommendedName>
        <fullName evidence="6">rRNA N-glycosylase</fullName>
        <ecNumber evidence="6">3.2.2.22</ecNumber>
    </recommendedName>
</protein>
<name>A0A7J7HKL0_CAMSI</name>
<dbReference type="SUPFAM" id="SSF56371">
    <property type="entry name" value="Ribosome inactivating proteins (RIP)"/>
    <property type="match status" value="1"/>
</dbReference>
<dbReference type="Gene3D" id="3.40.420.10">
    <property type="entry name" value="Ricin (A subunit), domain 1"/>
    <property type="match status" value="1"/>
</dbReference>
<dbReference type="EMBL" id="JACBKZ010000004">
    <property type="protein sequence ID" value="KAF5952476.1"/>
    <property type="molecule type" value="Genomic_DNA"/>
</dbReference>
<evidence type="ECO:0000256" key="4">
    <source>
        <dbReference type="ARBA" id="ARBA00022821"/>
    </source>
</evidence>
<reference evidence="7 8" key="2">
    <citation type="submission" date="2020-07" db="EMBL/GenBank/DDBJ databases">
        <title>Genome assembly of wild tea tree DASZ reveals pedigree and selection history of tea varieties.</title>
        <authorList>
            <person name="Zhang W."/>
        </authorList>
    </citation>
    <scope>NUCLEOTIDE SEQUENCE [LARGE SCALE GENOMIC DNA]</scope>
    <source>
        <strain evidence="8">cv. G240</strain>
        <tissue evidence="7">Leaf</tissue>
    </source>
</reference>
<dbReference type="InterPro" id="IPR017988">
    <property type="entry name" value="Ribosome_inactivat_prot_CS"/>
</dbReference>
<proteinExistence type="inferred from homology"/>
<accession>A0A7J7HKL0</accession>
<evidence type="ECO:0000256" key="3">
    <source>
        <dbReference type="ARBA" id="ARBA00022801"/>
    </source>
</evidence>
<keyword evidence="5 6" id="KW-0652">Protein synthesis inhibitor</keyword>
<dbReference type="InterPro" id="IPR036041">
    <property type="entry name" value="Ribosome-inact_prot_sf"/>
</dbReference>
<dbReference type="GO" id="GO:0090729">
    <property type="term" value="F:toxin activity"/>
    <property type="evidence" value="ECO:0007669"/>
    <property type="project" value="UniProtKB-KW"/>
</dbReference>